<protein>
    <recommendedName>
        <fullName evidence="3">DUF3455 domain-containing protein</fullName>
    </recommendedName>
</protein>
<dbReference type="EMBL" id="BNCH01000001">
    <property type="protein sequence ID" value="GHE90280.1"/>
    <property type="molecule type" value="Genomic_DNA"/>
</dbReference>
<sequence length="158" mass="16752">MRRTLVVSAVIASIGLAGCQGSKTETPAGDVTFCDRVIGWQPVSGEQGAERAITRAEVCSKPAGDGVWMKVGQVHSKFRGRSYWLLMSPDDHHLAVAATDGRPILSGWTLQARPFGWAHEIVAVPTPGKVSVGALPDGACPRKAVGKTPTRRYCLSGT</sequence>
<dbReference type="PROSITE" id="PS51257">
    <property type="entry name" value="PROKAR_LIPOPROTEIN"/>
    <property type="match status" value="1"/>
</dbReference>
<reference evidence="2" key="1">
    <citation type="journal article" date="2019" name="Int. J. Syst. Evol. Microbiol.">
        <title>The Global Catalogue of Microorganisms (GCM) 10K type strain sequencing project: providing services to taxonomists for standard genome sequencing and annotation.</title>
        <authorList>
            <consortium name="The Broad Institute Genomics Platform"/>
            <consortium name="The Broad Institute Genome Sequencing Center for Infectious Disease"/>
            <person name="Wu L."/>
            <person name="Ma J."/>
        </authorList>
    </citation>
    <scope>NUCLEOTIDE SEQUENCE [LARGE SCALE GENOMIC DNA]</scope>
    <source>
        <strain evidence="2">KCTC 42443</strain>
    </source>
</reference>
<proteinExistence type="predicted"/>
<dbReference type="RefSeq" id="WP_191285185.1">
    <property type="nucleotide sequence ID" value="NZ_BNCH01000001.1"/>
</dbReference>
<dbReference type="Proteomes" id="UP000609802">
    <property type="component" value="Unassembled WGS sequence"/>
</dbReference>
<keyword evidence="2" id="KW-1185">Reference proteome</keyword>
<evidence type="ECO:0000313" key="2">
    <source>
        <dbReference type="Proteomes" id="UP000609802"/>
    </source>
</evidence>
<name>A0ABQ3IPY1_9RHOB</name>
<accession>A0ABQ3IPY1</accession>
<gene>
    <name evidence="1" type="ORF">GCM10016455_08340</name>
</gene>
<evidence type="ECO:0000313" key="1">
    <source>
        <dbReference type="EMBL" id="GHE90280.1"/>
    </source>
</evidence>
<evidence type="ECO:0008006" key="3">
    <source>
        <dbReference type="Google" id="ProtNLM"/>
    </source>
</evidence>
<organism evidence="1 2">
    <name type="scientific">Aliiroseovarius zhejiangensis</name>
    <dbReference type="NCBI Taxonomy" id="1632025"/>
    <lineage>
        <taxon>Bacteria</taxon>
        <taxon>Pseudomonadati</taxon>
        <taxon>Pseudomonadota</taxon>
        <taxon>Alphaproteobacteria</taxon>
        <taxon>Rhodobacterales</taxon>
        <taxon>Paracoccaceae</taxon>
        <taxon>Aliiroseovarius</taxon>
    </lineage>
</organism>
<comment type="caution">
    <text evidence="1">The sequence shown here is derived from an EMBL/GenBank/DDBJ whole genome shotgun (WGS) entry which is preliminary data.</text>
</comment>